<evidence type="ECO:0000313" key="3">
    <source>
        <dbReference type="EMBL" id="OCB74415.1"/>
    </source>
</evidence>
<dbReference type="Gene3D" id="2.60.40.740">
    <property type="match status" value="3"/>
</dbReference>
<feature type="domain" description="Secretion system C-terminal sorting" evidence="2">
    <location>
        <begin position="2438"/>
        <end position="2511"/>
    </location>
</feature>
<dbReference type="RefSeq" id="WP_066336100.1">
    <property type="nucleotide sequence ID" value="NZ_CP017688.1"/>
</dbReference>
<evidence type="ECO:0000259" key="2">
    <source>
        <dbReference type="Pfam" id="PF18962"/>
    </source>
</evidence>
<evidence type="ECO:0000313" key="4">
    <source>
        <dbReference type="Proteomes" id="UP000093510"/>
    </source>
</evidence>
<dbReference type="Gene3D" id="2.60.40.10">
    <property type="entry name" value="Immunoglobulins"/>
    <property type="match status" value="3"/>
</dbReference>
<keyword evidence="4" id="KW-1185">Reference proteome</keyword>
<dbReference type="NCBIfam" id="TIGR04183">
    <property type="entry name" value="Por_Secre_tail"/>
    <property type="match status" value="1"/>
</dbReference>
<dbReference type="EMBL" id="LVEP01000038">
    <property type="protein sequence ID" value="OCB74415.1"/>
    <property type="molecule type" value="Genomic_DNA"/>
</dbReference>
<reference evidence="3 4" key="1">
    <citation type="submission" date="2016-03" db="EMBL/GenBank/DDBJ databases">
        <authorList>
            <person name="Ploux O."/>
        </authorList>
    </citation>
    <scope>NUCLEOTIDE SEQUENCE [LARGE SCALE GENOMIC DNA]</scope>
    <source>
        <strain evidence="3 4">LPB0076</strain>
    </source>
</reference>
<gene>
    <name evidence="3" type="ORF">LPBF_10490</name>
</gene>
<protein>
    <recommendedName>
        <fullName evidence="2">Secretion system C-terminal sorting domain-containing protein</fullName>
    </recommendedName>
</protein>
<proteinExistence type="predicted"/>
<keyword evidence="1" id="KW-0732">Signal</keyword>
<sequence length="2512" mass="270163">MKKLVYLLLFLPILCFGQDYGYLVESKITGYYHGNVGYLNILSDVGDKGHVGSVANGSTQGRVTYDYFQFQNNFTKINLHFKSIAIAMLEFPDCRIEINKETTITDFTKNSWYLGGCNFEFSVYPIHIDKPAESTICITDKITLRTGYHWQYNNDPNSLDSEWKDFDATFQEKQEISFSPLEILGVNNKNFVGPIKFRTGYNGKFTNIETYNIITCSPELLDFKTTQPKCSASSDGGFQMILKSNLTAGKKLVTSLFFQSDSTIVPNIYSLYDQDSTNDLVDNKNNTYTYNWPLSKAIPSGTYKVRYQAIDTTAIDPTWDSLEGTEDGFTIENIEPVLFSATNSKHVSCYGGNDGQITITASGGTGSYQYQLDGGTLTSFTTGETPTISGFSAGKHNIKVRDGNNCIGHTAANNESVDVTIDQPSTALTISQVIPLDPLQHNSKDGSIKFDLTGGTIDYTPVLKNGTIVVPTTVTKTVTNTVHHFELSGIGAGSYTLEATDANGCVIIPQSISLNNPALLEVSINQKQAIACYGEKGALEANPNGGPSGTDYTYQWYAVIGGVDTELTSKTSKILENIPAGIYKVAVTDDNKITQLSANFPLFQPLAPLTISTTTTDISCYGGNNGAIVTTVTGGTAPYTYKWNDLTTTGTKDRAMLQAGTYNLLVTDDHGCTTTEEIIFKNPPIDPLSITTNNIQPLTVPGDSTGAIATTAQGGTAPYTYSWIKDTDVTVYSTDKDITNLTKGRYALTAKDKNGCTVTSTFDLIDPQLLEVAIQEQAITCYNASNGTLTATGAGGTPFASEPYTYEWFKETGGVYATIGQKNRTATGLSAGTYKVIIKDFYDITAQSILTISEPAPLVVTYTQANVLCKAAANGELKIIASGGTPPYTYALTDSNGLTKGNTTTINGLAGGTYTLQVTDHNNCENVKTIVITEPANTLAISINGQKNPSAYLATDGQATAIVQGGTAPYSYQWKDSLGKIVGSTATVTGISDGQYTLTVTDANYNLTTINTGCTASTTIKLIAPPVLTVAIGIENTISCFNDNDGILKATGNGGIPPYTYSWYIKDGSNSYMPMTFTQPSITNVAAGTYIVQITDANSITRSSEELLLAAPNKLQIETVNTTDALCYNTATGGISINVTGGTLPYTYAWSNNKITANNTDISAGFYNITVTDAHLCKVVLNNIEVKQPLAPLSIATVDNKMLSGFETADGSVSVIATGGTSPYSYQWTKTGSDVVIATSNSAQGLNAGSYQLTILDKNSCSFVQNFLVEQPEKLQLTIEQTAFNLCYNDTNGILHANVTGGVKPYQYNWYAIANPTLNLGSELDLKDRETGTYGLTITDANNIKATSQLTIIQPTQLTVVPTITNVLCYGAKTGSITLTVSGGSGDYTYSWGPQKTTSFLNNLYKGTYTVTVTDKNNCSSTNSYVIDEPAQPLQISNYALTKPLGYGLSDGSITVTPIGGSNKYNYAWYDSSNSALTQTTATVVGIPAGTYKLILTDTNNCTVEQLFIVDEIPEIQLTITETPIACKGGNGTLNANATGGYLATAAQYDYKWYNSAGVKMESIASFTTKAGSYYLIVTDSNGISKRKDFTLSEPPLLQITNATLTNVLCYGERTGAIELTVSGGTGNYTYSWSNSINTPNITALSAGIYTVTITDENGCTIEQSYNITEPPIYDFTAISLTRPSGTQSNGTITIKIKGGVAPYSYRWTNDNGLIVTQETATSSTSNIANNLPAGIYTIAVTDALGCILKNTYNLANPGELIANIVLKNPVSCYGNSSAQIEAITVGGVGGNVFTWYNAITNTKIGTNNVLLTNVAPGSYYLIVNNADGISEKSETLIVTQPQAVAVTYIMNNVSCFEKNDGAITLTATGGTSTYEYRMKIDNNPYGAWTSFLTTNTTTFTNLPKGRYQIQVRDGNQCSYNENNSLKTIVIDITQPSVLTIVSNTTTQATGFGLSNGSVTLAINGGTLPYNYVWFDAKGVSQNSVTNSLKNVTAGVYTVTVTDAQNCTISNTYTISQPPLLVVTVSAQNNILCYNDKNGSLRANATGGAPSTASAPYLYAWYKQEETNPVGNQIHLDHIGTGSYYVIVTDKNGNTTQSETYQLQQPQQLTATLSDTYTYCGTENDWTIITNIQGGTSPYKYSWNTGETTPNLTNVKPGNYLVFITDINGCKIMQTYTIALPKVLDLKAVVTQLNCSDACNAKIDLIPTGGIAPYSINWNTGKNTTSISNLCSGTYTATVKDQKGCEVQVRYEITNPSPIVVNLGSNKTLCNNQFQNLDITIPDAAATYQWTSTNGFINSTPKVTLTDAGVYTAKVTNSQGCTGTGSIEIFKTNAGINSQFLLTSQAFANEEIILVNTSNPISATVEWILPRGAEIVKKTNETITIKFVQAGAYQVTLRSFLGECQQDYTKPIIVEEARLLPDIGDATTPFIIDFVPHPNPTTGAFTVDIKLQEPAAISLRLYSLNSGQPINDKQVNNANVYSVDYNVNLPAGIYFLLLETPKGNEIRKIIIK</sequence>
<dbReference type="Pfam" id="PF18962">
    <property type="entry name" value="Por_Secre_tail"/>
    <property type="match status" value="1"/>
</dbReference>
<dbReference type="InterPro" id="IPR013783">
    <property type="entry name" value="Ig-like_fold"/>
</dbReference>
<organism evidence="3 4">
    <name type="scientific">Flavobacterium crassostreae</name>
    <dbReference type="NCBI Taxonomy" id="1763534"/>
    <lineage>
        <taxon>Bacteria</taxon>
        <taxon>Pseudomonadati</taxon>
        <taxon>Bacteroidota</taxon>
        <taxon>Flavobacteriia</taxon>
        <taxon>Flavobacteriales</taxon>
        <taxon>Flavobacteriaceae</taxon>
        <taxon>Flavobacterium</taxon>
    </lineage>
</organism>
<dbReference type="OrthoDB" id="7794186at2"/>
<dbReference type="InterPro" id="IPR026444">
    <property type="entry name" value="Secre_tail"/>
</dbReference>
<comment type="caution">
    <text evidence="3">The sequence shown here is derived from an EMBL/GenBank/DDBJ whole genome shotgun (WGS) entry which is preliminary data.</text>
</comment>
<dbReference type="InterPro" id="IPR025667">
    <property type="entry name" value="SprB_repeat"/>
</dbReference>
<dbReference type="Gene3D" id="2.40.10.10">
    <property type="entry name" value="Trypsin-like serine proteases"/>
    <property type="match status" value="2"/>
</dbReference>
<dbReference type="Proteomes" id="UP000093510">
    <property type="component" value="Unassembled WGS sequence"/>
</dbReference>
<accession>A0A1B9DXK6</accession>
<name>A0A1B9DXK6_9FLAO</name>
<evidence type="ECO:0000256" key="1">
    <source>
        <dbReference type="ARBA" id="ARBA00022729"/>
    </source>
</evidence>
<dbReference type="Pfam" id="PF13573">
    <property type="entry name" value="SprB"/>
    <property type="match status" value="16"/>
</dbReference>
<dbReference type="InterPro" id="IPR043504">
    <property type="entry name" value="Peptidase_S1_PA_chymotrypsin"/>
</dbReference>
<dbReference type="STRING" id="1763534.GCA_001831475_00201"/>